<evidence type="ECO:0000313" key="2">
    <source>
        <dbReference type="EMBL" id="GIN56856.1"/>
    </source>
</evidence>
<dbReference type="Proteomes" id="UP000679950">
    <property type="component" value="Unassembled WGS sequence"/>
</dbReference>
<keyword evidence="1" id="KW-0472">Membrane</keyword>
<sequence>MRKIGINILIVCLYSFPFVYFSMYQDFTRYSMIGYLVMFLVTSLLAFFSTFFRNAIPIILGNIASGIISFYFISKMSGNEEWESFFKPLTPNQLFVFVSCLNLLPQLIVMIIAYKFKRKD</sequence>
<feature type="transmembrane region" description="Helical" evidence="1">
    <location>
        <begin position="7"/>
        <end position="24"/>
    </location>
</feature>
<protein>
    <submittedName>
        <fullName evidence="2">Uncharacterized protein</fullName>
    </submittedName>
</protein>
<dbReference type="EMBL" id="BORB01000007">
    <property type="protein sequence ID" value="GIN56856.1"/>
    <property type="molecule type" value="Genomic_DNA"/>
</dbReference>
<keyword evidence="1" id="KW-1133">Transmembrane helix</keyword>
<evidence type="ECO:0000313" key="3">
    <source>
        <dbReference type="Proteomes" id="UP000679950"/>
    </source>
</evidence>
<name>A0ABQ4KFV2_9BACI</name>
<organism evidence="2 3">
    <name type="scientific">Lederbergia ruris</name>
    <dbReference type="NCBI Taxonomy" id="217495"/>
    <lineage>
        <taxon>Bacteria</taxon>
        <taxon>Bacillati</taxon>
        <taxon>Bacillota</taxon>
        <taxon>Bacilli</taxon>
        <taxon>Bacillales</taxon>
        <taxon>Bacillaceae</taxon>
        <taxon>Lederbergia</taxon>
    </lineage>
</organism>
<feature type="transmembrane region" description="Helical" evidence="1">
    <location>
        <begin position="94"/>
        <end position="114"/>
    </location>
</feature>
<reference evidence="2 3" key="1">
    <citation type="submission" date="2021-03" db="EMBL/GenBank/DDBJ databases">
        <title>Antimicrobial resistance genes in bacteria isolated from Japanese honey, and their potential for conferring macrolide and lincosamide resistance in the American foulbrood pathogen Paenibacillus larvae.</title>
        <authorList>
            <person name="Okamoto M."/>
            <person name="Kumagai M."/>
            <person name="Kanamori H."/>
            <person name="Takamatsu D."/>
        </authorList>
    </citation>
    <scope>NUCLEOTIDE SEQUENCE [LARGE SCALE GENOMIC DNA]</scope>
    <source>
        <strain evidence="2 3">J8TS2</strain>
    </source>
</reference>
<feature type="transmembrane region" description="Helical" evidence="1">
    <location>
        <begin position="30"/>
        <end position="48"/>
    </location>
</feature>
<keyword evidence="1" id="KW-0812">Transmembrane</keyword>
<evidence type="ECO:0000256" key="1">
    <source>
        <dbReference type="SAM" id="Phobius"/>
    </source>
</evidence>
<dbReference type="RefSeq" id="WP_212965784.1">
    <property type="nucleotide sequence ID" value="NZ_BORB01000007.1"/>
</dbReference>
<keyword evidence="3" id="KW-1185">Reference proteome</keyword>
<feature type="transmembrane region" description="Helical" evidence="1">
    <location>
        <begin position="55"/>
        <end position="74"/>
    </location>
</feature>
<proteinExistence type="predicted"/>
<gene>
    <name evidence="2" type="ORF">J8TS2_11750</name>
</gene>
<comment type="caution">
    <text evidence="2">The sequence shown here is derived from an EMBL/GenBank/DDBJ whole genome shotgun (WGS) entry which is preliminary data.</text>
</comment>
<accession>A0ABQ4KFV2</accession>